<feature type="region of interest" description="Disordered" evidence="6">
    <location>
        <begin position="1070"/>
        <end position="1100"/>
    </location>
</feature>
<dbReference type="GO" id="GO:0043015">
    <property type="term" value="F:gamma-tubulin binding"/>
    <property type="evidence" value="ECO:0007669"/>
    <property type="project" value="InterPro"/>
</dbReference>
<feature type="region of interest" description="Disordered" evidence="6">
    <location>
        <begin position="1335"/>
        <end position="1358"/>
    </location>
</feature>
<evidence type="ECO:0000256" key="5">
    <source>
        <dbReference type="ARBA" id="ARBA00023212"/>
    </source>
</evidence>
<dbReference type="Proteomes" id="UP000355283">
    <property type="component" value="Unassembled WGS sequence"/>
</dbReference>
<evidence type="ECO:0000256" key="1">
    <source>
        <dbReference type="ARBA" id="ARBA00004245"/>
    </source>
</evidence>
<keyword evidence="5" id="KW-0206">Cytoskeleton</keyword>
<dbReference type="InterPro" id="IPR040457">
    <property type="entry name" value="GCP_C"/>
</dbReference>
<reference evidence="9 10" key="1">
    <citation type="submission" date="2019-01" db="EMBL/GenBank/DDBJ databases">
        <title>Nuclear Genome Assembly of the Microalgal Biofuel strain Nannochloropsis salina CCMP1776.</title>
        <authorList>
            <person name="Hovde B."/>
        </authorList>
    </citation>
    <scope>NUCLEOTIDE SEQUENCE [LARGE SCALE GENOMIC DNA]</scope>
    <source>
        <strain evidence="9 10">CCMP1776</strain>
    </source>
</reference>
<dbReference type="GO" id="GO:0051321">
    <property type="term" value="P:meiotic cell cycle"/>
    <property type="evidence" value="ECO:0007669"/>
    <property type="project" value="TreeGrafter"/>
</dbReference>
<dbReference type="Pfam" id="PF17681">
    <property type="entry name" value="GCP_N_terminal"/>
    <property type="match status" value="1"/>
</dbReference>
<feature type="compositionally biased region" description="Basic and acidic residues" evidence="6">
    <location>
        <begin position="346"/>
        <end position="355"/>
    </location>
</feature>
<evidence type="ECO:0000256" key="4">
    <source>
        <dbReference type="ARBA" id="ARBA00022701"/>
    </source>
</evidence>
<feature type="compositionally biased region" description="Basic and acidic residues" evidence="6">
    <location>
        <begin position="1034"/>
        <end position="1046"/>
    </location>
</feature>
<evidence type="ECO:0000256" key="2">
    <source>
        <dbReference type="ARBA" id="ARBA00010337"/>
    </source>
</evidence>
<feature type="region of interest" description="Disordered" evidence="6">
    <location>
        <begin position="325"/>
        <end position="417"/>
    </location>
</feature>
<dbReference type="Pfam" id="PF04130">
    <property type="entry name" value="GCP_C_terminal"/>
    <property type="match status" value="1"/>
</dbReference>
<comment type="caution">
    <text evidence="9">The sequence shown here is derived from an EMBL/GenBank/DDBJ whole genome shotgun (WGS) entry which is preliminary data.</text>
</comment>
<feature type="region of interest" description="Disordered" evidence="6">
    <location>
        <begin position="1469"/>
        <end position="1494"/>
    </location>
</feature>
<dbReference type="GO" id="GO:0005874">
    <property type="term" value="C:microtubule"/>
    <property type="evidence" value="ECO:0007669"/>
    <property type="project" value="UniProtKB-KW"/>
</dbReference>
<dbReference type="InterPro" id="IPR042241">
    <property type="entry name" value="GCP_C_sf"/>
</dbReference>
<feature type="compositionally biased region" description="Basic and acidic residues" evidence="6">
    <location>
        <begin position="959"/>
        <end position="990"/>
    </location>
</feature>
<keyword evidence="4" id="KW-0493">Microtubule</keyword>
<dbReference type="GO" id="GO:0007020">
    <property type="term" value="P:microtubule nucleation"/>
    <property type="evidence" value="ECO:0007669"/>
    <property type="project" value="InterPro"/>
</dbReference>
<dbReference type="Gene3D" id="1.20.120.1900">
    <property type="entry name" value="Gamma-tubulin complex, C-terminal domain"/>
    <property type="match status" value="1"/>
</dbReference>
<protein>
    <submittedName>
        <fullName evidence="9">Uncharacterized protein</fullName>
    </submittedName>
</protein>
<keyword evidence="10" id="KW-1185">Reference proteome</keyword>
<name>A0A4D9D0K3_9STRA</name>
<sequence>MGSGGDVDNYYSGAGTLATPSIPVLLRALEVRLSIEEAGRPPCRGSCAPLGSLRSYGILLRYHNKQDQSAKSLGPTNVTTKQRLHGMTLELQRAHQYEAAEALDLVVAWLLRFEEEQERHPLSSGDKGSVFPSFSVLTVLSLLAGAPGLVEERASIGAMDLGPLATGLLTRSRQQTPESDAVLRPEYRSKQGHVPPGPSRRLEVARGRCRHLGETWARTRGEKALEPGPEHPALPTRAAPDWNVVGERRLMDGDAHQEGTGLCGATLYPSWVFATLPEPRPALEMGPYPPMSALKMPEAERFLAKPWTDASFLSSLRPLRPAGAHPALGVPDVGGRLTLPPLSDTRAQDPLDRVLRSRARPQADTAPLPSAHGVEASRRPPPVASPSRDAPPPHPPLPATNPCITPPPQPPCRPTSSLSPCLGWESTWATGKGPHWVPPSPRLLSQEPFPALDAVLPPSRPGPVLEQHMLVDAVFQALRGLPSQAFLLDTQGLSLQPRPYLRVVGSSTGSIQRALDGFAVAGTCFLRLQTLSAYLGSQSLLTTTGSGGRAGWKVGGRAASQVYQAFAAALGRELACWAARVEEERESAGIRWAEKGRSPGNQRQASVLEVWVATKSLRSWVQSLAGLCHCFPPPSSPPQAGPRVGPCPWSPPLSLQSLPQTGAGLLAALYRCALRAQACGPHLPSLPPSLPPSPPPSCRQSPSLARADCAALTAENSVFLTLLEAAAAPYLLLVQKWVFQGHVTRHDDPCHEFPLRIKETREAAREGGMGGKWYGDDASGSDFLRLAFEEAGEEHGGGREGGRFRSRVPSFLQEDLFRRVVMAGKLLHMLSRAHDGYYQKCAKEWPPVLRLVEEEREEEEEEKKKKKEREELEEEEKEEEREEEEEEEVGQGERDKEWDEERPGVQVGGKVEGTVRRESVGALVMSVEDKEWKVKEGEETVQGRDGGGEEGKGGVSRVELAKRRVGPEEEGEGDGREGVRGERRVEEEKGGMLADGEEAQEGPDALSESVGKKATTSVPALENWTEETGEVGEEGGKGGGKERGEVETTGWELGCGWVGGMDLMAQGVEGVSEEGRKELKGGVEEGREEERRGREGGREEDGGARVLYWGWEGGELDGMGPWGRSGKRREGKVSGRRLDLMKLEAVLSHQCDSVERTAVAFFLDEGAFLGHIRGLRRLLLGAGCALTSEFVSLLQTRQQEEAAPEGPRPADVWPAFEAAVSALGLESDAYLGCFSYRLRRRADVRAGQRSKGMATGEQGGGEDGSSSTDGVGGEGLGALEDLDADYLPPWPLGIVLPQTTIQSYVRVHELLLRVHWSLQRVQRTRESVRVALKHMGRGEKAKGKRGAPQPSGEQASARKEEGAFALRCAHVLLYRLSLVASAFLEHMAAEVDGPGWRALEGALARDIPPPPSSLPDAVASPHESLGGTRVEVDGEGGRQAEAAHGLTVERLREMHAAYIRDVATRCFVDPDGEVEGEGDREGGKAGGEDAGAPLPSLQAEVTSLMTSMGHACSQVEGHVFRLVWHRDSRELGARGRRHASSMGEGGEGQTQAGREAQDVLRAVAHAQHFLRHRLSRLADRLRGQGREDVRRSFEREVGGSGRRGSEFCAYLADRLEDISRAGGG</sequence>
<feature type="compositionally biased region" description="Basic and acidic residues" evidence="6">
    <location>
        <begin position="930"/>
        <end position="952"/>
    </location>
</feature>
<dbReference type="EMBL" id="SDOX01000017">
    <property type="protein sequence ID" value="TFJ84886.1"/>
    <property type="molecule type" value="Genomic_DNA"/>
</dbReference>
<evidence type="ECO:0000259" key="7">
    <source>
        <dbReference type="Pfam" id="PF04130"/>
    </source>
</evidence>
<feature type="compositionally biased region" description="Basic and acidic residues" evidence="6">
    <location>
        <begin position="1073"/>
        <end position="1100"/>
    </location>
</feature>
<feature type="domain" description="Gamma tubulin complex component C-terminal" evidence="7">
    <location>
        <begin position="1256"/>
        <end position="1471"/>
    </location>
</feature>
<feature type="compositionally biased region" description="Acidic residues" evidence="6">
    <location>
        <begin position="871"/>
        <end position="890"/>
    </location>
</feature>
<evidence type="ECO:0000256" key="6">
    <source>
        <dbReference type="SAM" id="MobiDB-lite"/>
    </source>
</evidence>
<feature type="domain" description="Gamma tubulin complex component protein N-terminal" evidence="8">
    <location>
        <begin position="717"/>
        <end position="857"/>
    </location>
</feature>
<dbReference type="InterPro" id="IPR007259">
    <property type="entry name" value="GCP"/>
</dbReference>
<feature type="region of interest" description="Disordered" evidence="6">
    <location>
        <begin position="1533"/>
        <end position="1552"/>
    </location>
</feature>
<dbReference type="GO" id="GO:0000930">
    <property type="term" value="C:gamma-tubulin complex"/>
    <property type="evidence" value="ECO:0007669"/>
    <property type="project" value="TreeGrafter"/>
</dbReference>
<dbReference type="GO" id="GO:0000278">
    <property type="term" value="P:mitotic cell cycle"/>
    <property type="evidence" value="ECO:0007669"/>
    <property type="project" value="TreeGrafter"/>
</dbReference>
<dbReference type="GO" id="GO:0031122">
    <property type="term" value="P:cytoplasmic microtubule organization"/>
    <property type="evidence" value="ECO:0007669"/>
    <property type="project" value="TreeGrafter"/>
</dbReference>
<dbReference type="PANTHER" id="PTHR19302:SF70">
    <property type="entry name" value="GAMMA-TUBULIN COMPLEX COMPONENT 6"/>
    <property type="match status" value="1"/>
</dbReference>
<evidence type="ECO:0000256" key="3">
    <source>
        <dbReference type="ARBA" id="ARBA00022490"/>
    </source>
</evidence>
<evidence type="ECO:0000259" key="8">
    <source>
        <dbReference type="Pfam" id="PF17681"/>
    </source>
</evidence>
<feature type="region of interest" description="Disordered" evidence="6">
    <location>
        <begin position="1247"/>
        <end position="1274"/>
    </location>
</feature>
<feature type="compositionally biased region" description="Basic and acidic residues" evidence="6">
    <location>
        <begin position="1477"/>
        <end position="1487"/>
    </location>
</feature>
<organism evidence="9 10">
    <name type="scientific">Nannochloropsis salina CCMP1776</name>
    <dbReference type="NCBI Taxonomy" id="1027361"/>
    <lineage>
        <taxon>Eukaryota</taxon>
        <taxon>Sar</taxon>
        <taxon>Stramenopiles</taxon>
        <taxon>Ochrophyta</taxon>
        <taxon>Eustigmatophyceae</taxon>
        <taxon>Eustigmatales</taxon>
        <taxon>Monodopsidaceae</taxon>
        <taxon>Microchloropsis</taxon>
        <taxon>Microchloropsis salina</taxon>
    </lineage>
</organism>
<feature type="compositionally biased region" description="Acidic residues" evidence="6">
    <location>
        <begin position="1024"/>
        <end position="1033"/>
    </location>
</feature>
<comment type="similarity">
    <text evidence="2">Belongs to the TUBGCP family.</text>
</comment>
<gene>
    <name evidence="9" type="ORF">NSK_003918</name>
</gene>
<feature type="compositionally biased region" description="Basic and acidic residues" evidence="6">
    <location>
        <begin position="891"/>
        <end position="903"/>
    </location>
</feature>
<dbReference type="GO" id="GO:0051011">
    <property type="term" value="F:microtubule minus-end binding"/>
    <property type="evidence" value="ECO:0007669"/>
    <property type="project" value="TreeGrafter"/>
</dbReference>
<evidence type="ECO:0000313" key="10">
    <source>
        <dbReference type="Proteomes" id="UP000355283"/>
    </source>
</evidence>
<keyword evidence="3" id="KW-0963">Cytoplasm</keyword>
<dbReference type="GO" id="GO:0000922">
    <property type="term" value="C:spindle pole"/>
    <property type="evidence" value="ECO:0007669"/>
    <property type="project" value="InterPro"/>
</dbReference>
<comment type="subcellular location">
    <subcellularLocation>
        <location evidence="1">Cytoplasm</location>
        <location evidence="1">Cytoskeleton</location>
    </subcellularLocation>
</comment>
<feature type="region of interest" description="Disordered" evidence="6">
    <location>
        <begin position="856"/>
        <end position="913"/>
    </location>
</feature>
<dbReference type="PANTHER" id="PTHR19302">
    <property type="entry name" value="GAMMA TUBULIN COMPLEX PROTEIN"/>
    <property type="match status" value="1"/>
</dbReference>
<feature type="region of interest" description="Disordered" evidence="6">
    <location>
        <begin position="1403"/>
        <end position="1437"/>
    </location>
</feature>
<dbReference type="GO" id="GO:0051225">
    <property type="term" value="P:spindle assembly"/>
    <property type="evidence" value="ECO:0007669"/>
    <property type="project" value="TreeGrafter"/>
</dbReference>
<evidence type="ECO:0000313" key="9">
    <source>
        <dbReference type="EMBL" id="TFJ84886.1"/>
    </source>
</evidence>
<feature type="compositionally biased region" description="Pro residues" evidence="6">
    <location>
        <begin position="379"/>
        <end position="413"/>
    </location>
</feature>
<accession>A0A4D9D0K3</accession>
<dbReference type="InterPro" id="IPR041470">
    <property type="entry name" value="GCP_N"/>
</dbReference>
<feature type="region of interest" description="Disordered" evidence="6">
    <location>
        <begin position="930"/>
        <end position="1049"/>
    </location>
</feature>
<proteinExistence type="inferred from homology"/>
<dbReference type="OrthoDB" id="10577706at2759"/>